<dbReference type="Proteomes" id="UP000030854">
    <property type="component" value="Unassembled WGS sequence"/>
</dbReference>
<feature type="coiled-coil region" evidence="1">
    <location>
        <begin position="632"/>
        <end position="696"/>
    </location>
</feature>
<dbReference type="EMBL" id="JNVN01001788">
    <property type="protein sequence ID" value="KHJ32834.1"/>
    <property type="molecule type" value="Genomic_DNA"/>
</dbReference>
<proteinExistence type="predicted"/>
<comment type="caution">
    <text evidence="3">The sequence shown here is derived from an EMBL/GenBank/DDBJ whole genome shotgun (WGS) entry which is preliminary data.</text>
</comment>
<keyword evidence="3" id="KW-0689">Ribosomal protein</keyword>
<feature type="region of interest" description="Disordered" evidence="2">
    <location>
        <begin position="697"/>
        <end position="794"/>
    </location>
</feature>
<keyword evidence="4" id="KW-1185">Reference proteome</keyword>
<dbReference type="GO" id="GO:0005840">
    <property type="term" value="C:ribosome"/>
    <property type="evidence" value="ECO:0007669"/>
    <property type="project" value="UniProtKB-KW"/>
</dbReference>
<gene>
    <name evidence="3" type="ORF">EV44_g5353</name>
</gene>
<name>A0A0B1P876_UNCNE</name>
<protein>
    <submittedName>
        <fullName evidence="3">Putative 60s ribosomal protein l4-a</fullName>
    </submittedName>
</protein>
<accession>A0A0B1P876</accession>
<evidence type="ECO:0000313" key="4">
    <source>
        <dbReference type="Proteomes" id="UP000030854"/>
    </source>
</evidence>
<evidence type="ECO:0000256" key="2">
    <source>
        <dbReference type="SAM" id="MobiDB-lite"/>
    </source>
</evidence>
<reference evidence="3 4" key="1">
    <citation type="journal article" date="2014" name="BMC Genomics">
        <title>Adaptive genomic structural variation in the grape powdery mildew pathogen, Erysiphe necator.</title>
        <authorList>
            <person name="Jones L."/>
            <person name="Riaz S."/>
            <person name="Morales-Cruz A."/>
            <person name="Amrine K.C."/>
            <person name="McGuire B."/>
            <person name="Gubler W.D."/>
            <person name="Walker M.A."/>
            <person name="Cantu D."/>
        </authorList>
    </citation>
    <scope>NUCLEOTIDE SEQUENCE [LARGE SCALE GENOMIC DNA]</scope>
    <source>
        <strain evidence="4">c</strain>
    </source>
</reference>
<sequence length="794" mass="90008">MELPSNDIPQVASSSIAIESNQDHNVFAVSRGTIQPENKASLAISCGTISTIKDENKIDSLTSALPLSQIQSDMEESILKIDSTPVSCREYDVLLPLTTLVRDMYTEFLRTNHDKIDSVETSASLSSSQFANIDKTLDNLRKFCDYPSLEFIDEFAKQEYNQFYGAKFAENINTKIIFIIEFLGQIRPHGKRIVIIIRQELVDVFESIFKKQDIAFSRANGPKTVIENFETSRMRVTLVLAPDEISNVKHADVVIAFDSSYLQNYNSKRFGKCANFFKSSTIILHLIISHSVEHLEKILHPKTGLLNDKIRFVKLARTVASRVGKLPRGYPGPPDSAKLVAKYLLQDDLDASWPLPSLPDLKISLEELGIELNTSLSGLTEESSESPRCHVSRDSTPVKHQMLSNSTEIFDSPKRRKINSSVSNLSPKFDIEQTFKDFKDTELAEFYERVEVIDNSSGHGPILYEVNMHSRDYISSLQQKVKSLEVQLQSKEEIELELRQVNQELEMRFLDVENSIKVIQPRFQEALNDRSLFEHQREFALQKEKSTRCILEKKEAELSKIQEENTKILKELKDAHETLLNSKIPEIGELERMRCELSAMKVDFELQRKQKLAMDSDYDYLKSNYQTASISAISLAKQIQSQEKEIETLKIKASDNAVRILQFHQDNTLNRLQLVIRGLRAEKSELERQLEKLNEQQYSANYSGRPNTRGNSVPRSPRLGACLSPRPISRVIGGHNVSSITNGTRSRGSSPLLGLDNSSGLRASTTPHVEAPSGNSQQRRVEKPSMKRFGTHLQ</sequence>
<feature type="compositionally biased region" description="Polar residues" evidence="2">
    <location>
        <begin position="697"/>
        <end position="714"/>
    </location>
</feature>
<dbReference type="HOGENOM" id="CLU_353811_0_0_1"/>
<dbReference type="Gene3D" id="3.40.50.300">
    <property type="entry name" value="P-loop containing nucleotide triphosphate hydrolases"/>
    <property type="match status" value="1"/>
</dbReference>
<dbReference type="STRING" id="52586.A0A0B1P876"/>
<keyword evidence="1" id="KW-0175">Coiled coil</keyword>
<keyword evidence="3" id="KW-0687">Ribonucleoprotein</keyword>
<evidence type="ECO:0000256" key="1">
    <source>
        <dbReference type="SAM" id="Coils"/>
    </source>
</evidence>
<organism evidence="3 4">
    <name type="scientific">Uncinula necator</name>
    <name type="common">Grape powdery mildew</name>
    <dbReference type="NCBI Taxonomy" id="52586"/>
    <lineage>
        <taxon>Eukaryota</taxon>
        <taxon>Fungi</taxon>
        <taxon>Dikarya</taxon>
        <taxon>Ascomycota</taxon>
        <taxon>Pezizomycotina</taxon>
        <taxon>Leotiomycetes</taxon>
        <taxon>Erysiphales</taxon>
        <taxon>Erysiphaceae</taxon>
        <taxon>Erysiphe</taxon>
    </lineage>
</organism>
<feature type="compositionally biased region" description="Polar residues" evidence="2">
    <location>
        <begin position="736"/>
        <end position="749"/>
    </location>
</feature>
<feature type="coiled-coil region" evidence="1">
    <location>
        <begin position="474"/>
        <end position="504"/>
    </location>
</feature>
<feature type="compositionally biased region" description="Polar residues" evidence="2">
    <location>
        <begin position="756"/>
        <end position="778"/>
    </location>
</feature>
<feature type="coiled-coil region" evidence="1">
    <location>
        <begin position="551"/>
        <end position="578"/>
    </location>
</feature>
<dbReference type="AlphaFoldDB" id="A0A0B1P876"/>
<dbReference type="InterPro" id="IPR027417">
    <property type="entry name" value="P-loop_NTPase"/>
</dbReference>
<evidence type="ECO:0000313" key="3">
    <source>
        <dbReference type="EMBL" id="KHJ32834.1"/>
    </source>
</evidence>
<dbReference type="OMA" id="GDYWLPT"/>